<keyword evidence="2" id="KW-0479">Metal-binding</keyword>
<keyword evidence="7" id="KW-1185">Reference proteome</keyword>
<dbReference type="InterPro" id="IPR002125">
    <property type="entry name" value="CMP_dCMP_dom"/>
</dbReference>
<evidence type="ECO:0000256" key="2">
    <source>
        <dbReference type="ARBA" id="ARBA00022723"/>
    </source>
</evidence>
<dbReference type="RefSeq" id="WP_131992150.1">
    <property type="nucleotide sequence ID" value="NZ_JACGXM010000001.1"/>
</dbReference>
<evidence type="ECO:0000259" key="5">
    <source>
        <dbReference type="PROSITE" id="PS51747"/>
    </source>
</evidence>
<dbReference type="GO" id="GO:0004126">
    <property type="term" value="F:cytidine deaminase activity"/>
    <property type="evidence" value="ECO:0007669"/>
    <property type="project" value="UniProtKB-ARBA"/>
</dbReference>
<dbReference type="NCBIfam" id="NF004064">
    <property type="entry name" value="PRK05578.1"/>
    <property type="match status" value="1"/>
</dbReference>
<dbReference type="CDD" id="cd01283">
    <property type="entry name" value="cytidine_deaminase"/>
    <property type="match status" value="1"/>
</dbReference>
<accession>A0A4R2IF10</accession>
<dbReference type="SUPFAM" id="SSF53927">
    <property type="entry name" value="Cytidine deaminase-like"/>
    <property type="match status" value="1"/>
</dbReference>
<comment type="similarity">
    <text evidence="1">Belongs to the cytidine and deoxycytidylate deaminase family.</text>
</comment>
<dbReference type="GO" id="GO:0008270">
    <property type="term" value="F:zinc ion binding"/>
    <property type="evidence" value="ECO:0007669"/>
    <property type="project" value="InterPro"/>
</dbReference>
<reference evidence="6 7" key="1">
    <citation type="journal article" date="2015" name="Stand. Genomic Sci.">
        <title>Genomic Encyclopedia of Bacterial and Archaeal Type Strains, Phase III: the genomes of soil and plant-associated and newly described type strains.</title>
        <authorList>
            <person name="Whitman W.B."/>
            <person name="Woyke T."/>
            <person name="Klenk H.P."/>
            <person name="Zhou Y."/>
            <person name="Lilburn T.G."/>
            <person name="Beck B.J."/>
            <person name="De Vos P."/>
            <person name="Vandamme P."/>
            <person name="Eisen J.A."/>
            <person name="Garrity G."/>
            <person name="Hugenholtz P."/>
            <person name="Kyrpides N.C."/>
        </authorList>
    </citation>
    <scope>NUCLEOTIDE SEQUENCE [LARGE SCALE GENOMIC DNA]</scope>
    <source>
        <strain evidence="6 7">A3</strain>
    </source>
</reference>
<dbReference type="EMBL" id="SLWQ01000001">
    <property type="protein sequence ID" value="TCO42796.1"/>
    <property type="molecule type" value="Genomic_DNA"/>
</dbReference>
<dbReference type="Gene3D" id="3.40.140.10">
    <property type="entry name" value="Cytidine Deaminase, domain 2"/>
    <property type="match status" value="1"/>
</dbReference>
<keyword evidence="4" id="KW-0862">Zinc</keyword>
<dbReference type="GO" id="GO:0005829">
    <property type="term" value="C:cytosol"/>
    <property type="evidence" value="ECO:0007669"/>
    <property type="project" value="TreeGrafter"/>
</dbReference>
<dbReference type="GO" id="GO:0042802">
    <property type="term" value="F:identical protein binding"/>
    <property type="evidence" value="ECO:0007669"/>
    <property type="project" value="UniProtKB-ARBA"/>
</dbReference>
<evidence type="ECO:0000313" key="6">
    <source>
        <dbReference type="EMBL" id="TCO42796.1"/>
    </source>
</evidence>
<sequence length="155" mass="16823">MKANTTRAAVEHAYPGLVAAAEAAMARAHAPHSHFRVGAALQFDDGRGERFVPGCNVESDVYGLTICAERNAVFAAVAQGRGHPSAIAVIADTDEPVAPCGACRQWLHECDVERRLRVFLLTRRSDAVRECGTDDLLPEAFALDAEERAARNPWR</sequence>
<protein>
    <submittedName>
        <fullName evidence="6">Cytidine deaminase</fullName>
    </submittedName>
</protein>
<dbReference type="AlphaFoldDB" id="A0A4R2IF10"/>
<dbReference type="InterPro" id="IPR016192">
    <property type="entry name" value="APOBEC/CMP_deaminase_Zn-bd"/>
</dbReference>
<dbReference type="PROSITE" id="PS51747">
    <property type="entry name" value="CYT_DCMP_DEAMINASES_2"/>
    <property type="match status" value="1"/>
</dbReference>
<dbReference type="GO" id="GO:0072527">
    <property type="term" value="P:pyrimidine-containing compound metabolic process"/>
    <property type="evidence" value="ECO:0007669"/>
    <property type="project" value="UniProtKB-ARBA"/>
</dbReference>
<dbReference type="OrthoDB" id="9795347at2"/>
<evidence type="ECO:0000313" key="7">
    <source>
        <dbReference type="Proteomes" id="UP000294862"/>
    </source>
</evidence>
<feature type="domain" description="CMP/dCMP-type deaminase" evidence="5">
    <location>
        <begin position="12"/>
        <end position="144"/>
    </location>
</feature>
<dbReference type="Pfam" id="PF00383">
    <property type="entry name" value="dCMP_cyt_deam_1"/>
    <property type="match status" value="1"/>
</dbReference>
<evidence type="ECO:0000256" key="3">
    <source>
        <dbReference type="ARBA" id="ARBA00022801"/>
    </source>
</evidence>
<dbReference type="InterPro" id="IPR050202">
    <property type="entry name" value="Cyt/Deoxycyt_deaminase"/>
</dbReference>
<dbReference type="Proteomes" id="UP000294862">
    <property type="component" value="Unassembled WGS sequence"/>
</dbReference>
<comment type="caution">
    <text evidence="6">The sequence shown here is derived from an EMBL/GenBank/DDBJ whole genome shotgun (WGS) entry which is preliminary data.</text>
</comment>
<name>A0A4R2IF10_9GAMM</name>
<dbReference type="InterPro" id="IPR016193">
    <property type="entry name" value="Cytidine_deaminase-like"/>
</dbReference>
<dbReference type="PANTHER" id="PTHR11644:SF2">
    <property type="entry name" value="CYTIDINE DEAMINASE"/>
    <property type="match status" value="1"/>
</dbReference>
<gene>
    <name evidence="6" type="ORF">EV148_101202</name>
</gene>
<keyword evidence="3" id="KW-0378">Hydrolase</keyword>
<proteinExistence type="inferred from homology"/>
<dbReference type="PROSITE" id="PS00903">
    <property type="entry name" value="CYT_DCMP_DEAMINASES_1"/>
    <property type="match status" value="1"/>
</dbReference>
<evidence type="ECO:0000256" key="4">
    <source>
        <dbReference type="ARBA" id="ARBA00022833"/>
    </source>
</evidence>
<organism evidence="6 7">
    <name type="scientific">Dokdonella fugitiva</name>
    <dbReference type="NCBI Taxonomy" id="328517"/>
    <lineage>
        <taxon>Bacteria</taxon>
        <taxon>Pseudomonadati</taxon>
        <taxon>Pseudomonadota</taxon>
        <taxon>Gammaproteobacteria</taxon>
        <taxon>Lysobacterales</taxon>
        <taxon>Rhodanobacteraceae</taxon>
        <taxon>Dokdonella</taxon>
    </lineage>
</organism>
<evidence type="ECO:0000256" key="1">
    <source>
        <dbReference type="ARBA" id="ARBA00006576"/>
    </source>
</evidence>
<dbReference type="GO" id="GO:0055086">
    <property type="term" value="P:nucleobase-containing small molecule metabolic process"/>
    <property type="evidence" value="ECO:0007669"/>
    <property type="project" value="UniProtKB-ARBA"/>
</dbReference>
<dbReference type="PANTHER" id="PTHR11644">
    <property type="entry name" value="CYTIDINE DEAMINASE"/>
    <property type="match status" value="1"/>
</dbReference>